<dbReference type="Proteomes" id="UP000253141">
    <property type="component" value="Unassembled WGS sequence"/>
</dbReference>
<protein>
    <recommendedName>
        <fullName evidence="4">Phytanoyl-CoA dioxygenase</fullName>
    </recommendedName>
</protein>
<keyword evidence="1" id="KW-0472">Membrane</keyword>
<evidence type="ECO:0000256" key="1">
    <source>
        <dbReference type="SAM" id="Phobius"/>
    </source>
</evidence>
<dbReference type="PANTHER" id="PTHR37563">
    <property type="entry name" value="PHYTANOYL-COA DIOXYGENASE FAMILY PROTEIN (AFU_ORTHOLOGUE AFUA_2G03330)"/>
    <property type="match status" value="1"/>
</dbReference>
<keyword evidence="1" id="KW-1133">Transmembrane helix</keyword>
<dbReference type="Pfam" id="PF05721">
    <property type="entry name" value="PhyH"/>
    <property type="match status" value="1"/>
</dbReference>
<accession>A0A369I3N0</accession>
<keyword evidence="3" id="KW-1185">Reference proteome</keyword>
<feature type="transmembrane region" description="Helical" evidence="1">
    <location>
        <begin position="133"/>
        <end position="156"/>
    </location>
</feature>
<evidence type="ECO:0000313" key="2">
    <source>
        <dbReference type="EMBL" id="RDB04329.1"/>
    </source>
</evidence>
<dbReference type="SUPFAM" id="SSF51197">
    <property type="entry name" value="Clavaminate synthase-like"/>
    <property type="match status" value="1"/>
</dbReference>
<evidence type="ECO:0008006" key="4">
    <source>
        <dbReference type="Google" id="ProtNLM"/>
    </source>
</evidence>
<dbReference type="InterPro" id="IPR051961">
    <property type="entry name" value="Fungal_Metabolite_Diox"/>
</dbReference>
<reference evidence="2 3" key="1">
    <citation type="submission" date="2018-07" db="EMBL/GenBank/DDBJ databases">
        <title>Genome analysis of Runella aurantiaca.</title>
        <authorList>
            <person name="Yang X."/>
        </authorList>
    </citation>
    <scope>NUCLEOTIDE SEQUENCE [LARGE SCALE GENOMIC DNA]</scope>
    <source>
        <strain evidence="2 3">YX9</strain>
    </source>
</reference>
<comment type="caution">
    <text evidence="2">The sequence shown here is derived from an EMBL/GenBank/DDBJ whole genome shotgun (WGS) entry which is preliminary data.</text>
</comment>
<keyword evidence="1" id="KW-0812">Transmembrane</keyword>
<dbReference type="Gene3D" id="2.60.120.620">
    <property type="entry name" value="q2cbj1_9rhob like domain"/>
    <property type="match status" value="1"/>
</dbReference>
<dbReference type="EMBL" id="QPIW01000017">
    <property type="protein sequence ID" value="RDB04329.1"/>
    <property type="molecule type" value="Genomic_DNA"/>
</dbReference>
<dbReference type="RefSeq" id="WP_114462661.1">
    <property type="nucleotide sequence ID" value="NZ_QPIW01000017.1"/>
</dbReference>
<name>A0A369I3N0_9BACT</name>
<gene>
    <name evidence="2" type="ORF">DVG78_19220</name>
</gene>
<evidence type="ECO:0000313" key="3">
    <source>
        <dbReference type="Proteomes" id="UP000253141"/>
    </source>
</evidence>
<dbReference type="OrthoDB" id="976214at2"/>
<dbReference type="AlphaFoldDB" id="A0A369I3N0"/>
<dbReference type="GO" id="GO:0016706">
    <property type="term" value="F:2-oxoglutarate-dependent dioxygenase activity"/>
    <property type="evidence" value="ECO:0007669"/>
    <property type="project" value="UniProtKB-ARBA"/>
</dbReference>
<proteinExistence type="predicted"/>
<organism evidence="2 3">
    <name type="scientific">Runella aurantiaca</name>
    <dbReference type="NCBI Taxonomy" id="2282308"/>
    <lineage>
        <taxon>Bacteria</taxon>
        <taxon>Pseudomonadati</taxon>
        <taxon>Bacteroidota</taxon>
        <taxon>Cytophagia</taxon>
        <taxon>Cytophagales</taxon>
        <taxon>Spirosomataceae</taxon>
        <taxon>Runella</taxon>
    </lineage>
</organism>
<dbReference type="PANTHER" id="PTHR37563:SF2">
    <property type="entry name" value="PHYTANOYL-COA DIOXYGENASE FAMILY PROTEIN (AFU_ORTHOLOGUE AFUA_2G03330)"/>
    <property type="match status" value="1"/>
</dbReference>
<sequence>MNIVDFSKEEFQNQQIEASHLEEILKDFRRDGYVIFKDIFSKDYINELNADFIDKYGHLFSEEYKKNVFRVGHRRIQVSVELKKSFNTPYLYANPFILPVLEGIFNTEFIISDLTCVTSLPGAKYMPLHRDGAIFKGVALAPLLPAYAVGLLIPLIPFTKLNGPTRYWPGSHRSPLHSGAFEGNPNFIEPEIETGSCILMDYRIVHCGNPNQSDEKRPLLYCNYSLPWYFDSSNFRFDPHLIVDDNNYSDIPEEYKSLFQRRNMKLQ</sequence>
<dbReference type="InterPro" id="IPR008775">
    <property type="entry name" value="Phytyl_CoA_dOase-like"/>
</dbReference>